<evidence type="ECO:0000259" key="2">
    <source>
        <dbReference type="Pfam" id="PF13966"/>
    </source>
</evidence>
<keyword evidence="4" id="KW-1185">Reference proteome</keyword>
<evidence type="ECO:0000313" key="4">
    <source>
        <dbReference type="Proteomes" id="UP001603857"/>
    </source>
</evidence>
<reference evidence="3 4" key="1">
    <citation type="submission" date="2024-08" db="EMBL/GenBank/DDBJ databases">
        <title>Insights into the chromosomal genome structure of Flemingia macrophylla.</title>
        <authorList>
            <person name="Ding Y."/>
            <person name="Zhao Y."/>
            <person name="Bi W."/>
            <person name="Wu M."/>
            <person name="Zhao G."/>
            <person name="Gong Y."/>
            <person name="Li W."/>
            <person name="Zhang P."/>
        </authorList>
    </citation>
    <scope>NUCLEOTIDE SEQUENCE [LARGE SCALE GENOMIC DNA]</scope>
    <source>
        <strain evidence="3">DYQJB</strain>
        <tissue evidence="3">Leaf</tissue>
    </source>
</reference>
<dbReference type="AlphaFoldDB" id="A0ABD1M999"/>
<gene>
    <name evidence="3" type="ORF">Fmac_019898</name>
</gene>
<evidence type="ECO:0000256" key="1">
    <source>
        <dbReference type="SAM" id="SignalP"/>
    </source>
</evidence>
<feature type="signal peptide" evidence="1">
    <location>
        <begin position="1"/>
        <end position="18"/>
    </location>
</feature>
<sequence length="144" mass="16346">MLWMWNTLASLVNFAVRASGLYDVVGNIFDGKDSLRDRLWEMCPLDQPTNSFALQSAIWKFHAPPIALCFLWRVCLAGLPTRENLLYRNIITSLQDVVCPFCSDYLETDLHLFSAVNTLAGFGIAGCKSKMTMVLSRTPYRIIY</sequence>
<feature type="chain" id="PRO_5044855221" description="Reverse transcriptase zinc-binding domain-containing protein" evidence="1">
    <location>
        <begin position="19"/>
        <end position="144"/>
    </location>
</feature>
<proteinExistence type="predicted"/>
<feature type="domain" description="Reverse transcriptase zinc-binding" evidence="2">
    <location>
        <begin position="40"/>
        <end position="115"/>
    </location>
</feature>
<dbReference type="Proteomes" id="UP001603857">
    <property type="component" value="Unassembled WGS sequence"/>
</dbReference>
<keyword evidence="1" id="KW-0732">Signal</keyword>
<dbReference type="InterPro" id="IPR026960">
    <property type="entry name" value="RVT-Znf"/>
</dbReference>
<organism evidence="3 4">
    <name type="scientific">Flemingia macrophylla</name>
    <dbReference type="NCBI Taxonomy" id="520843"/>
    <lineage>
        <taxon>Eukaryota</taxon>
        <taxon>Viridiplantae</taxon>
        <taxon>Streptophyta</taxon>
        <taxon>Embryophyta</taxon>
        <taxon>Tracheophyta</taxon>
        <taxon>Spermatophyta</taxon>
        <taxon>Magnoliopsida</taxon>
        <taxon>eudicotyledons</taxon>
        <taxon>Gunneridae</taxon>
        <taxon>Pentapetalae</taxon>
        <taxon>rosids</taxon>
        <taxon>fabids</taxon>
        <taxon>Fabales</taxon>
        <taxon>Fabaceae</taxon>
        <taxon>Papilionoideae</taxon>
        <taxon>50 kb inversion clade</taxon>
        <taxon>NPAAA clade</taxon>
        <taxon>indigoferoid/millettioid clade</taxon>
        <taxon>Phaseoleae</taxon>
        <taxon>Flemingia</taxon>
    </lineage>
</organism>
<accession>A0ABD1M999</accession>
<comment type="caution">
    <text evidence="3">The sequence shown here is derived from an EMBL/GenBank/DDBJ whole genome shotgun (WGS) entry which is preliminary data.</text>
</comment>
<evidence type="ECO:0000313" key="3">
    <source>
        <dbReference type="EMBL" id="KAL2332317.1"/>
    </source>
</evidence>
<name>A0ABD1M999_9FABA</name>
<protein>
    <recommendedName>
        <fullName evidence="2">Reverse transcriptase zinc-binding domain-containing protein</fullName>
    </recommendedName>
</protein>
<dbReference type="Pfam" id="PF13966">
    <property type="entry name" value="zf-RVT"/>
    <property type="match status" value="1"/>
</dbReference>
<dbReference type="EMBL" id="JBGMDY010000006">
    <property type="protein sequence ID" value="KAL2332317.1"/>
    <property type="molecule type" value="Genomic_DNA"/>
</dbReference>